<dbReference type="Pfam" id="PF00462">
    <property type="entry name" value="Glutaredoxin"/>
    <property type="match status" value="1"/>
</dbReference>
<dbReference type="SUPFAM" id="SSF52833">
    <property type="entry name" value="Thioredoxin-like"/>
    <property type="match status" value="1"/>
</dbReference>
<protein>
    <recommendedName>
        <fullName evidence="3">Glutaredoxin domain-containing protein</fullName>
    </recommendedName>
</protein>
<dbReference type="Proteomes" id="UP000734854">
    <property type="component" value="Unassembled WGS sequence"/>
</dbReference>
<proteinExistence type="predicted"/>
<dbReference type="Pfam" id="PF23733">
    <property type="entry name" value="GRXCR1-2_C"/>
    <property type="match status" value="1"/>
</dbReference>
<gene>
    <name evidence="4" type="ORF">ZIOFF_057840</name>
</gene>
<name>A0A8J5F7F1_ZINOF</name>
<evidence type="ECO:0000313" key="5">
    <source>
        <dbReference type="Proteomes" id="UP000734854"/>
    </source>
</evidence>
<evidence type="ECO:0000259" key="3">
    <source>
        <dbReference type="Pfam" id="PF00462"/>
    </source>
</evidence>
<feature type="domain" description="Glutaredoxin" evidence="3">
    <location>
        <begin position="201"/>
        <end position="268"/>
    </location>
</feature>
<dbReference type="InterPro" id="IPR002109">
    <property type="entry name" value="Glutaredoxin"/>
</dbReference>
<evidence type="ECO:0000313" key="4">
    <source>
        <dbReference type="EMBL" id="KAG6481244.1"/>
    </source>
</evidence>
<feature type="compositionally biased region" description="Polar residues" evidence="1">
    <location>
        <begin position="83"/>
        <end position="96"/>
    </location>
</feature>
<evidence type="ECO:0000256" key="1">
    <source>
        <dbReference type="SAM" id="MobiDB-lite"/>
    </source>
</evidence>
<dbReference type="EMBL" id="JACMSC010000016">
    <property type="protein sequence ID" value="KAG6481244.1"/>
    <property type="molecule type" value="Genomic_DNA"/>
</dbReference>
<reference evidence="4 5" key="1">
    <citation type="submission" date="2020-08" db="EMBL/GenBank/DDBJ databases">
        <title>Plant Genome Project.</title>
        <authorList>
            <person name="Zhang R.-G."/>
        </authorList>
    </citation>
    <scope>NUCLEOTIDE SEQUENCE [LARGE SCALE GENOMIC DNA]</scope>
    <source>
        <tissue evidence="4">Rhizome</tissue>
    </source>
</reference>
<dbReference type="InterPro" id="IPR036249">
    <property type="entry name" value="Thioredoxin-like_sf"/>
</dbReference>
<dbReference type="PANTHER" id="PTHR45669:SF60">
    <property type="entry name" value="GLUTAREDOXIN FAMILY PROTEIN, EXPRESSED"/>
    <property type="match status" value="1"/>
</dbReference>
<feature type="compositionally biased region" description="Basic and acidic residues" evidence="1">
    <location>
        <begin position="101"/>
        <end position="119"/>
    </location>
</feature>
<dbReference type="CDD" id="cd03031">
    <property type="entry name" value="GRX_GRX_like"/>
    <property type="match status" value="1"/>
</dbReference>
<feature type="signal peptide" evidence="2">
    <location>
        <begin position="1"/>
        <end position="28"/>
    </location>
</feature>
<keyword evidence="5" id="KW-1185">Reference proteome</keyword>
<dbReference type="AlphaFoldDB" id="A0A8J5F7F1"/>
<dbReference type="Gene3D" id="3.40.30.10">
    <property type="entry name" value="Glutaredoxin"/>
    <property type="match status" value="1"/>
</dbReference>
<dbReference type="PANTHER" id="PTHR45669">
    <property type="entry name" value="GLUTAREDOXIN DOMAIN-CONTAINING CYSTEINE-RICH PROTEIN CG12206-RELATED"/>
    <property type="match status" value="1"/>
</dbReference>
<dbReference type="PROSITE" id="PS51354">
    <property type="entry name" value="GLUTAREDOXIN_2"/>
    <property type="match status" value="1"/>
</dbReference>
<comment type="caution">
    <text evidence="4">The sequence shown here is derived from an EMBL/GenBank/DDBJ whole genome shotgun (WGS) entry which is preliminary data.</text>
</comment>
<sequence>MRTRSFCWSMGCCTYLDILLLGLDLGSRVEIWDHTKPAAGVPDHQADGPPPPPLRLRRRVLALHLEVLQEALHRIPRAISLSDLSSQSQPRSQAGQQIKRGKGDSRSSRRTVEKEKSERVGLISKASSSNGPTNVYIYNEAQVMELNLTIKAHFSAIQSISIMASNILFPIPYHHHHGTALNSRRLCASGDPYKRPQPDVVVLYTTSLRAIRRTFEDCRAVRSILDGIRVAVDERDVSMDAGFRRELQVATEGIRPLALPQVFIGGRCLGGAAEIYAMHEAGELGSALEGVARRRDSGFSVCGTCGGVRFVPCSVCWGSRKVFVEEEGRARRCVECNDNGLLWAGIDVLIVPINAAREKNKEKRNIQEKFGMARVLARQRNAYSDNLAVSPWNEMAAGEEGTDGVNELADLDIHGYSIESKWECWC</sequence>
<accession>A0A8J5F7F1</accession>
<feature type="chain" id="PRO_5035271421" description="Glutaredoxin domain-containing protein" evidence="2">
    <location>
        <begin position="29"/>
        <end position="426"/>
    </location>
</feature>
<keyword evidence="2" id="KW-0732">Signal</keyword>
<organism evidence="4 5">
    <name type="scientific">Zingiber officinale</name>
    <name type="common">Ginger</name>
    <name type="synonym">Amomum zingiber</name>
    <dbReference type="NCBI Taxonomy" id="94328"/>
    <lineage>
        <taxon>Eukaryota</taxon>
        <taxon>Viridiplantae</taxon>
        <taxon>Streptophyta</taxon>
        <taxon>Embryophyta</taxon>
        <taxon>Tracheophyta</taxon>
        <taxon>Spermatophyta</taxon>
        <taxon>Magnoliopsida</taxon>
        <taxon>Liliopsida</taxon>
        <taxon>Zingiberales</taxon>
        <taxon>Zingiberaceae</taxon>
        <taxon>Zingiber</taxon>
    </lineage>
</organism>
<evidence type="ECO:0000256" key="2">
    <source>
        <dbReference type="SAM" id="SignalP"/>
    </source>
</evidence>
<feature type="region of interest" description="Disordered" evidence="1">
    <location>
        <begin position="83"/>
        <end position="126"/>
    </location>
</feature>